<sequence>MYERKEALVTDTDTGTELDLEKASFSGPHPNPDADRFAPIPTGIRPTSHARQSSSASAHSRIISSTPSHNGYSCDDFPASSDENPPLASSTNPVPILSSNSYIVSFTNGDLDPWCPRSLPTPRRWLIVALVSGASFCVTAASSIYTSTYTQMDAEFRSSRILSTLGLSTFVLGISLGPLFLSPLSEFYGRRPIYLAAWSMYIIWIIPSAMARNIETMIVARFLDGLSGSAFLAVSGGTVSDLFSRNDLQGPMLLYSMAPFIGPAIGPTVGGFINYYTQWRWTFYVLLIWAFVMGLAIVFLVPETYRKSGSPQDLAAYFPYGIVPDTAYLPDPVVLRNKARKMRADTGDDRWRAPMEKSTKSIRRTVGLSLLRPFQVLFFEPIVLLLCIFSAILLGVLYLFFGAFPLVFGNTHGFNLWQIGLAFNGILVGMLCAAVSDPLWHAVRKRLIRNLERDTGEPCGSEPEFRLPPAIIGGFLVTIGLFVFAWTINADVHWIAPVIGSGIFAAGTVLVFTGIFTFLVDAYPLYAASALAANAFVRCMFAAAFPLFGNRMYEDLGYSWASSLLAFLTVAMLPFPYLFFRYGKKIRGHSRFARAWSE</sequence>
<evidence type="ECO:0000313" key="10">
    <source>
        <dbReference type="Proteomes" id="UP001219568"/>
    </source>
</evidence>
<feature type="compositionally biased region" description="Polar residues" evidence="6">
    <location>
        <begin position="81"/>
        <end position="92"/>
    </location>
</feature>
<dbReference type="Gene3D" id="1.20.1250.20">
    <property type="entry name" value="MFS general substrate transporter like domains"/>
    <property type="match status" value="1"/>
</dbReference>
<reference evidence="9" key="2">
    <citation type="submission" date="2023-01" db="EMBL/GenBank/DDBJ databases">
        <authorList>
            <person name="Petersen C."/>
        </authorList>
    </citation>
    <scope>NUCLEOTIDE SEQUENCE</scope>
    <source>
        <strain evidence="9">IBT 15450</strain>
    </source>
</reference>
<dbReference type="InterPro" id="IPR005829">
    <property type="entry name" value="Sugar_transporter_CS"/>
</dbReference>
<evidence type="ECO:0000256" key="4">
    <source>
        <dbReference type="ARBA" id="ARBA00022989"/>
    </source>
</evidence>
<dbReference type="SUPFAM" id="SSF103473">
    <property type="entry name" value="MFS general substrate transporter"/>
    <property type="match status" value="1"/>
</dbReference>
<dbReference type="GO" id="GO:0140115">
    <property type="term" value="P:export across plasma membrane"/>
    <property type="evidence" value="ECO:0007669"/>
    <property type="project" value="UniProtKB-ARBA"/>
</dbReference>
<feature type="transmembrane region" description="Helical" evidence="7">
    <location>
        <begin position="193"/>
        <end position="212"/>
    </location>
</feature>
<organism evidence="9 10">
    <name type="scientific">Penicillium canescens</name>
    <dbReference type="NCBI Taxonomy" id="5083"/>
    <lineage>
        <taxon>Eukaryota</taxon>
        <taxon>Fungi</taxon>
        <taxon>Dikarya</taxon>
        <taxon>Ascomycota</taxon>
        <taxon>Pezizomycotina</taxon>
        <taxon>Eurotiomycetes</taxon>
        <taxon>Eurotiomycetidae</taxon>
        <taxon>Eurotiales</taxon>
        <taxon>Aspergillaceae</taxon>
        <taxon>Penicillium</taxon>
    </lineage>
</organism>
<feature type="region of interest" description="Disordered" evidence="6">
    <location>
        <begin position="1"/>
        <end position="62"/>
    </location>
</feature>
<feature type="region of interest" description="Disordered" evidence="6">
    <location>
        <begin position="73"/>
        <end position="92"/>
    </location>
</feature>
<evidence type="ECO:0000259" key="8">
    <source>
        <dbReference type="PROSITE" id="PS50850"/>
    </source>
</evidence>
<feature type="transmembrane region" description="Helical" evidence="7">
    <location>
        <begin position="560"/>
        <end position="580"/>
    </location>
</feature>
<protein>
    <submittedName>
        <fullName evidence="9">Fluconazole resistance protein</fullName>
    </submittedName>
</protein>
<feature type="domain" description="Major facilitator superfamily (MFS) profile" evidence="8">
    <location>
        <begin position="127"/>
        <end position="586"/>
    </location>
</feature>
<gene>
    <name evidence="9" type="ORF">N7460_010131</name>
</gene>
<dbReference type="GO" id="GO:0005886">
    <property type="term" value="C:plasma membrane"/>
    <property type="evidence" value="ECO:0007669"/>
    <property type="project" value="UniProtKB-SubCell"/>
</dbReference>
<dbReference type="CDD" id="cd17323">
    <property type="entry name" value="MFS_Tpo1_MDR_like"/>
    <property type="match status" value="1"/>
</dbReference>
<dbReference type="EMBL" id="JAQJZL010000014">
    <property type="protein sequence ID" value="KAJ6029865.1"/>
    <property type="molecule type" value="Genomic_DNA"/>
</dbReference>
<comment type="similarity">
    <text evidence="2">Belongs to the major facilitator superfamily.</text>
</comment>
<feature type="compositionally biased region" description="Low complexity" evidence="6">
    <location>
        <begin position="49"/>
        <end position="62"/>
    </location>
</feature>
<feature type="transmembrane region" description="Helical" evidence="7">
    <location>
        <begin position="470"/>
        <end position="488"/>
    </location>
</feature>
<dbReference type="AlphaFoldDB" id="A0AAD6I394"/>
<evidence type="ECO:0000256" key="1">
    <source>
        <dbReference type="ARBA" id="ARBA00004651"/>
    </source>
</evidence>
<keyword evidence="4 7" id="KW-1133">Transmembrane helix</keyword>
<dbReference type="InterPro" id="IPR036259">
    <property type="entry name" value="MFS_trans_sf"/>
</dbReference>
<evidence type="ECO:0000256" key="6">
    <source>
        <dbReference type="SAM" id="MobiDB-lite"/>
    </source>
</evidence>
<dbReference type="PROSITE" id="PS00216">
    <property type="entry name" value="SUGAR_TRANSPORT_1"/>
    <property type="match status" value="1"/>
</dbReference>
<keyword evidence="3 7" id="KW-0812">Transmembrane</keyword>
<keyword evidence="10" id="KW-1185">Reference proteome</keyword>
<feature type="transmembrane region" description="Helical" evidence="7">
    <location>
        <begin position="161"/>
        <end position="181"/>
    </location>
</feature>
<dbReference type="Proteomes" id="UP001219568">
    <property type="component" value="Unassembled WGS sequence"/>
</dbReference>
<accession>A0AAD6I394</accession>
<feature type="transmembrane region" description="Helical" evidence="7">
    <location>
        <begin position="252"/>
        <end position="275"/>
    </location>
</feature>
<dbReference type="PANTHER" id="PTHR23502:SF7">
    <property type="entry name" value="DRUG_PROTON ANTIPORTER YHK8-RELATED"/>
    <property type="match status" value="1"/>
</dbReference>
<feature type="transmembrane region" description="Helical" evidence="7">
    <location>
        <begin position="416"/>
        <end position="440"/>
    </location>
</feature>
<feature type="transmembrane region" description="Helical" evidence="7">
    <location>
        <begin position="494"/>
        <end position="518"/>
    </location>
</feature>
<reference evidence="9" key="1">
    <citation type="journal article" date="2023" name="IMA Fungus">
        <title>Comparative genomic study of the Penicillium genus elucidates a diverse pangenome and 15 lateral gene transfer events.</title>
        <authorList>
            <person name="Petersen C."/>
            <person name="Sorensen T."/>
            <person name="Nielsen M.R."/>
            <person name="Sondergaard T.E."/>
            <person name="Sorensen J.L."/>
            <person name="Fitzpatrick D.A."/>
            <person name="Frisvad J.C."/>
            <person name="Nielsen K.L."/>
        </authorList>
    </citation>
    <scope>NUCLEOTIDE SEQUENCE</scope>
    <source>
        <strain evidence="9">IBT 15450</strain>
    </source>
</reference>
<name>A0AAD6I394_PENCN</name>
<feature type="transmembrane region" description="Helical" evidence="7">
    <location>
        <begin position="125"/>
        <end position="146"/>
    </location>
</feature>
<dbReference type="PROSITE" id="PS50850">
    <property type="entry name" value="MFS"/>
    <property type="match status" value="1"/>
</dbReference>
<dbReference type="InterPro" id="IPR020846">
    <property type="entry name" value="MFS_dom"/>
</dbReference>
<feature type="transmembrane region" description="Helical" evidence="7">
    <location>
        <begin position="281"/>
        <end position="301"/>
    </location>
</feature>
<dbReference type="InterPro" id="IPR011701">
    <property type="entry name" value="MFS"/>
</dbReference>
<feature type="transmembrane region" description="Helical" evidence="7">
    <location>
        <begin position="382"/>
        <end position="404"/>
    </location>
</feature>
<dbReference type="FunFam" id="1.20.1250.20:FF:000082">
    <property type="entry name" value="MFS multidrug transporter, putative"/>
    <property type="match status" value="2"/>
</dbReference>
<dbReference type="PANTHER" id="PTHR23502">
    <property type="entry name" value="MAJOR FACILITATOR SUPERFAMILY"/>
    <property type="match status" value="1"/>
</dbReference>
<dbReference type="GO" id="GO:0022857">
    <property type="term" value="F:transmembrane transporter activity"/>
    <property type="evidence" value="ECO:0007669"/>
    <property type="project" value="InterPro"/>
</dbReference>
<evidence type="ECO:0000256" key="2">
    <source>
        <dbReference type="ARBA" id="ARBA00008335"/>
    </source>
</evidence>
<feature type="transmembrane region" description="Helical" evidence="7">
    <location>
        <begin position="218"/>
        <end position="240"/>
    </location>
</feature>
<evidence type="ECO:0000313" key="9">
    <source>
        <dbReference type="EMBL" id="KAJ6029865.1"/>
    </source>
</evidence>
<evidence type="ECO:0000256" key="3">
    <source>
        <dbReference type="ARBA" id="ARBA00022692"/>
    </source>
</evidence>
<feature type="transmembrane region" description="Helical" evidence="7">
    <location>
        <begin position="525"/>
        <end position="548"/>
    </location>
</feature>
<evidence type="ECO:0000256" key="7">
    <source>
        <dbReference type="SAM" id="Phobius"/>
    </source>
</evidence>
<evidence type="ECO:0000256" key="5">
    <source>
        <dbReference type="ARBA" id="ARBA00023136"/>
    </source>
</evidence>
<comment type="subcellular location">
    <subcellularLocation>
        <location evidence="1">Cell membrane</location>
        <topology evidence="1">Multi-pass membrane protein</topology>
    </subcellularLocation>
</comment>
<dbReference type="Pfam" id="PF07690">
    <property type="entry name" value="MFS_1"/>
    <property type="match status" value="1"/>
</dbReference>
<keyword evidence="5 7" id="KW-0472">Membrane</keyword>
<comment type="caution">
    <text evidence="9">The sequence shown here is derived from an EMBL/GenBank/DDBJ whole genome shotgun (WGS) entry which is preliminary data.</text>
</comment>
<dbReference type="GO" id="GO:0042908">
    <property type="term" value="P:xenobiotic transport"/>
    <property type="evidence" value="ECO:0007669"/>
    <property type="project" value="UniProtKB-ARBA"/>
</dbReference>
<proteinExistence type="inferred from homology"/>